<evidence type="ECO:0000256" key="5">
    <source>
        <dbReference type="ARBA" id="ARBA00022723"/>
    </source>
</evidence>
<dbReference type="UniPathway" id="UPA00642"/>
<dbReference type="RefSeq" id="WP_133517148.1">
    <property type="nucleotide sequence ID" value="NZ_JAHDUW010000002.1"/>
</dbReference>
<accession>A0A484F452</accession>
<keyword evidence="4" id="KW-0808">Transferase</keyword>
<dbReference type="GO" id="GO:0046872">
    <property type="term" value="F:metal ion binding"/>
    <property type="evidence" value="ECO:0007669"/>
    <property type="project" value="UniProtKB-KW"/>
</dbReference>
<evidence type="ECO:0000256" key="6">
    <source>
        <dbReference type="ARBA" id="ARBA00023004"/>
    </source>
</evidence>
<dbReference type="GO" id="GO:0043884">
    <property type="term" value="F:CO-methylating acetyl-CoA synthase activity"/>
    <property type="evidence" value="ECO:0007669"/>
    <property type="project" value="UniProtKB-EC"/>
</dbReference>
<dbReference type="SUPFAM" id="SSF56821">
    <property type="entry name" value="Prismane protein-like"/>
    <property type="match status" value="1"/>
</dbReference>
<keyword evidence="3" id="KW-0533">Nickel</keyword>
<dbReference type="InterPro" id="IPR045822">
    <property type="entry name" value="ACS_CODH_B_C"/>
</dbReference>
<dbReference type="GO" id="GO:0043885">
    <property type="term" value="F:anaerobic carbon-monoxide dehydrogenase activity"/>
    <property type="evidence" value="ECO:0007669"/>
    <property type="project" value="InterPro"/>
</dbReference>
<dbReference type="InterPro" id="IPR038571">
    <property type="entry name" value="CO_DH/Ac-CoA_synth_bsu_3_sf"/>
</dbReference>
<dbReference type="Gene3D" id="3.30.1650.10">
    <property type="entry name" value="Bifunctional carbon monoxide dehydrogenase/acetyl-coa synthase(codh/acs), Chain M, domain 3"/>
    <property type="match status" value="1"/>
</dbReference>
<keyword evidence="6" id="KW-0408">Iron</keyword>
<gene>
    <name evidence="9" type="ORF">C7391_0672</name>
</gene>
<protein>
    <recommendedName>
        <fullName evidence="2">CO-methylating acetyl-CoA synthase</fullName>
        <ecNumber evidence="2">2.3.1.169</ecNumber>
    </recommendedName>
</protein>
<evidence type="ECO:0000256" key="4">
    <source>
        <dbReference type="ARBA" id="ARBA00022679"/>
    </source>
</evidence>
<dbReference type="InterPro" id="IPR004461">
    <property type="entry name" value="CO_DH/Ac-CoA_synth_bsu"/>
</dbReference>
<comment type="caution">
    <text evidence="9">The sequence shown here is derived from an EMBL/GenBank/DDBJ whole genome shotgun (WGS) entry which is preliminary data.</text>
</comment>
<evidence type="ECO:0000313" key="9">
    <source>
        <dbReference type="EMBL" id="TDQ69351.1"/>
    </source>
</evidence>
<dbReference type="PANTHER" id="PTHR42281">
    <property type="match status" value="1"/>
</dbReference>
<evidence type="ECO:0000256" key="1">
    <source>
        <dbReference type="ARBA" id="ARBA00004905"/>
    </source>
</evidence>
<dbReference type="Pfam" id="PF03598">
    <property type="entry name" value="CdhC"/>
    <property type="match status" value="1"/>
</dbReference>
<keyword evidence="10" id="KW-1185">Reference proteome</keyword>
<dbReference type="EMBL" id="SNYS01000007">
    <property type="protein sequence ID" value="TDQ69351.1"/>
    <property type="molecule type" value="Genomic_DNA"/>
</dbReference>
<evidence type="ECO:0000313" key="10">
    <source>
        <dbReference type="Proteomes" id="UP000294855"/>
    </source>
</evidence>
<dbReference type="GO" id="GO:0051536">
    <property type="term" value="F:iron-sulfur cluster binding"/>
    <property type="evidence" value="ECO:0007669"/>
    <property type="project" value="UniProtKB-KW"/>
</dbReference>
<dbReference type="EC" id="2.3.1.169" evidence="2"/>
<dbReference type="GO" id="GO:0019385">
    <property type="term" value="P:methanogenesis, from acetate"/>
    <property type="evidence" value="ECO:0007669"/>
    <property type="project" value="UniProtKB-UniPathway"/>
</dbReference>
<dbReference type="GO" id="GO:0006084">
    <property type="term" value="P:acetyl-CoA metabolic process"/>
    <property type="evidence" value="ECO:0007669"/>
    <property type="project" value="InterPro"/>
</dbReference>
<evidence type="ECO:0000256" key="3">
    <source>
        <dbReference type="ARBA" id="ARBA00022596"/>
    </source>
</evidence>
<keyword evidence="5" id="KW-0479">Metal-binding</keyword>
<dbReference type="Gene3D" id="3.40.1470.10">
    <property type="entry name" value="Bifunctional carbon monoxide dehydrogenase/acetyl-coa synthase(codh/acs), Chain M, domain 5"/>
    <property type="match status" value="1"/>
</dbReference>
<dbReference type="Pfam" id="PF19436">
    <property type="entry name" value="ACS_CODH_B_C"/>
    <property type="match status" value="1"/>
</dbReference>
<sequence length="417" mass="45985">MNHDEKINAAPQTAGEHIRDDDIFVVLGGVEDGYQLVTAADPVADTGGSSRKADSFDEYLIGPELEELGKTSPFGLVIRIGIKDDVKAAVSEKDLEAVVEKKLGDILNLISGVSHEQTRDQIEIKISVDAVKNGVTFEKIESFVREQLMEEFPFIESAAVRIYTDKEAVKAGLEIARRVYEKRDERALSIHDDEADKFYGCKICQISSPAHVCVITPDRPSVCGTINWFEAGASALANPDGHVFEIEKGELLDEAGGEYAGVNSALAVGSGGENERVLLYSLIENPHTTGSVFEIIAFYIPEMNGIGLIDRTTKTPSVNCLTFEEMMIFTGYGQQISGFSGVGEMYLLSDKFMQKEGGWDNVVWMSRSLKDKLIQKIGMMESGGPRYEKLLGRIRLIPTENDAENLNALADYWNRHE</sequence>
<proteinExistence type="predicted"/>
<dbReference type="InterPro" id="IPR011254">
    <property type="entry name" value="Prismane-like_sf"/>
</dbReference>
<keyword evidence="7" id="KW-0411">Iron-sulfur</keyword>
<evidence type="ECO:0000256" key="2">
    <source>
        <dbReference type="ARBA" id="ARBA00012244"/>
    </source>
</evidence>
<dbReference type="NCBIfam" id="NF003379">
    <property type="entry name" value="PRK04456.1"/>
    <property type="match status" value="1"/>
</dbReference>
<name>A0A484F452_9EURY</name>
<organism evidence="9 10">
    <name type="scientific">Methanimicrococcus blatticola</name>
    <dbReference type="NCBI Taxonomy" id="91560"/>
    <lineage>
        <taxon>Archaea</taxon>
        <taxon>Methanobacteriati</taxon>
        <taxon>Methanobacteriota</taxon>
        <taxon>Stenosarchaea group</taxon>
        <taxon>Methanomicrobia</taxon>
        <taxon>Methanosarcinales</taxon>
        <taxon>Methanosarcinaceae</taxon>
        <taxon>Methanimicrococcus</taxon>
    </lineage>
</organism>
<dbReference type="PANTHER" id="PTHR42281:SF1">
    <property type="entry name" value="ACETYL-COA DECARBONYLASE_SYNTHASE COMPLEX SUBUNIT BETA 1"/>
    <property type="match status" value="1"/>
</dbReference>
<evidence type="ECO:0000256" key="7">
    <source>
        <dbReference type="ARBA" id="ARBA00023014"/>
    </source>
</evidence>
<dbReference type="OrthoDB" id="69951at2157"/>
<comment type="pathway">
    <text evidence="1">One-carbon metabolism; methanogenesis from acetate.</text>
</comment>
<evidence type="ECO:0000259" key="8">
    <source>
        <dbReference type="Pfam" id="PF19436"/>
    </source>
</evidence>
<reference evidence="9 10" key="1">
    <citation type="submission" date="2019-03" db="EMBL/GenBank/DDBJ databases">
        <title>Genomic Encyclopedia of Type Strains, Phase IV (KMG-IV): sequencing the most valuable type-strain genomes for metagenomic binning, comparative biology and taxonomic classification.</title>
        <authorList>
            <person name="Goeker M."/>
        </authorList>
    </citation>
    <scope>NUCLEOTIDE SEQUENCE [LARGE SCALE GENOMIC DNA]</scope>
    <source>
        <strain evidence="9 10">DSM 13328</strain>
    </source>
</reference>
<feature type="domain" description="CO dehydrogenase/acetyl-CoA synthase complex beta subunit C-terminal" evidence="8">
    <location>
        <begin position="180"/>
        <end position="409"/>
    </location>
</feature>
<dbReference type="Gene3D" id="3.40.970.20">
    <property type="entry name" value="Carbon monoxide dehydrogenase alpha subunit. Chain D, domain 4"/>
    <property type="match status" value="1"/>
</dbReference>
<dbReference type="Proteomes" id="UP000294855">
    <property type="component" value="Unassembled WGS sequence"/>
</dbReference>
<dbReference type="AlphaFoldDB" id="A0A484F452"/>